<organism evidence="1 2">
    <name type="scientific">Listeria ivanovii</name>
    <dbReference type="NCBI Taxonomy" id="1638"/>
    <lineage>
        <taxon>Bacteria</taxon>
        <taxon>Bacillati</taxon>
        <taxon>Bacillota</taxon>
        <taxon>Bacilli</taxon>
        <taxon>Bacillales</taxon>
        <taxon>Listeriaceae</taxon>
        <taxon>Listeria</taxon>
    </lineage>
</organism>
<dbReference type="AlphaFoldDB" id="A0AAX2DPQ4"/>
<accession>A0AAX2DPQ4</accession>
<protein>
    <submittedName>
        <fullName evidence="1">Diguanylate cyclase</fullName>
    </submittedName>
</protein>
<reference evidence="1 2" key="1">
    <citation type="submission" date="2016-10" db="EMBL/GenBank/DDBJ databases">
        <authorList>
            <person name="Varghese N."/>
            <person name="Submissions S."/>
        </authorList>
    </citation>
    <scope>NUCLEOTIDE SEQUENCE [LARGE SCALE GENOMIC DNA]</scope>
    <source>
        <strain evidence="1 2">ATCC 49954</strain>
    </source>
</reference>
<dbReference type="EMBL" id="FNMX01000006">
    <property type="protein sequence ID" value="SDW76777.1"/>
    <property type="molecule type" value="Genomic_DNA"/>
</dbReference>
<proteinExistence type="predicted"/>
<name>A0AAX2DPQ4_LISIV</name>
<sequence>MLFDRTVSNAAILLAGFDVIPIIYKEPITKEISTRRKVVIGVWTGILGFLSI</sequence>
<evidence type="ECO:0000313" key="1">
    <source>
        <dbReference type="EMBL" id="SDW76777.1"/>
    </source>
</evidence>
<evidence type="ECO:0000313" key="2">
    <source>
        <dbReference type="Proteomes" id="UP000183610"/>
    </source>
</evidence>
<comment type="caution">
    <text evidence="1">The sequence shown here is derived from an EMBL/GenBank/DDBJ whole genome shotgun (WGS) entry which is preliminary data.</text>
</comment>
<dbReference type="Proteomes" id="UP000183610">
    <property type="component" value="Unassembled WGS sequence"/>
</dbReference>
<gene>
    <name evidence="1" type="ORF">SAMN05421782_106141</name>
</gene>